<keyword evidence="3" id="KW-1185">Reference proteome</keyword>
<evidence type="ECO:0008006" key="4">
    <source>
        <dbReference type="Google" id="ProtNLM"/>
    </source>
</evidence>
<accession>A0A166BTC6</accession>
<evidence type="ECO:0000313" key="2">
    <source>
        <dbReference type="EMBL" id="KZT36724.1"/>
    </source>
</evidence>
<dbReference type="InterPro" id="IPR052186">
    <property type="entry name" value="Hydantoin_racemase-like"/>
</dbReference>
<dbReference type="EMBL" id="KV428100">
    <property type="protein sequence ID" value="KZT36724.1"/>
    <property type="molecule type" value="Genomic_DNA"/>
</dbReference>
<comment type="similarity">
    <text evidence="1">Belongs to the HyuE racemase family.</text>
</comment>
<dbReference type="PANTHER" id="PTHR28047">
    <property type="entry name" value="PROTEIN DCG1"/>
    <property type="match status" value="1"/>
</dbReference>
<dbReference type="STRING" id="1314776.A0A166BTC6"/>
<dbReference type="Gene3D" id="3.40.50.12500">
    <property type="match status" value="1"/>
</dbReference>
<dbReference type="GO" id="GO:0047661">
    <property type="term" value="F:amino-acid racemase activity"/>
    <property type="evidence" value="ECO:0007669"/>
    <property type="project" value="InterPro"/>
</dbReference>
<gene>
    <name evidence="2" type="ORF">SISSUDRAFT_1007096</name>
</gene>
<organism evidence="2 3">
    <name type="scientific">Sistotremastrum suecicum HHB10207 ss-3</name>
    <dbReference type="NCBI Taxonomy" id="1314776"/>
    <lineage>
        <taxon>Eukaryota</taxon>
        <taxon>Fungi</taxon>
        <taxon>Dikarya</taxon>
        <taxon>Basidiomycota</taxon>
        <taxon>Agaricomycotina</taxon>
        <taxon>Agaricomycetes</taxon>
        <taxon>Sistotremastrales</taxon>
        <taxon>Sistotremastraceae</taxon>
        <taxon>Sistotremastrum</taxon>
    </lineage>
</organism>
<dbReference type="InterPro" id="IPR053714">
    <property type="entry name" value="Iso_Racemase_Enz_sf"/>
</dbReference>
<dbReference type="Pfam" id="PF01177">
    <property type="entry name" value="Asp_Glu_race"/>
    <property type="match status" value="1"/>
</dbReference>
<proteinExistence type="inferred from homology"/>
<evidence type="ECO:0000256" key="1">
    <source>
        <dbReference type="ARBA" id="ARBA00038414"/>
    </source>
</evidence>
<sequence>MPTRILVVNPNSSQSITDCISSILSDYGTSDLSIDYFTGPEGAPPAINDDETSAQSTAACLPLLLKSNALETYSAFLIACYSDHSLVDRLREHTSKPVLGIMQASIVQALALAHRDDKFGIVTTGAQWEPLLTPAVLSFLGSSDIARSRFAGVITTGLGVLDLHAADPQLVTERMSNASKMLVDRGATVICLGCAGMAGMEQTIQNAVRGSGKKVWVVDGVKAGVSILAGLVKVSSS</sequence>
<reference evidence="2 3" key="1">
    <citation type="journal article" date="2016" name="Mol. Biol. Evol.">
        <title>Comparative Genomics of Early-Diverging Mushroom-Forming Fungi Provides Insights into the Origins of Lignocellulose Decay Capabilities.</title>
        <authorList>
            <person name="Nagy L.G."/>
            <person name="Riley R."/>
            <person name="Tritt A."/>
            <person name="Adam C."/>
            <person name="Daum C."/>
            <person name="Floudas D."/>
            <person name="Sun H."/>
            <person name="Yadav J.S."/>
            <person name="Pangilinan J."/>
            <person name="Larsson K.H."/>
            <person name="Matsuura K."/>
            <person name="Barry K."/>
            <person name="Labutti K."/>
            <person name="Kuo R."/>
            <person name="Ohm R.A."/>
            <person name="Bhattacharya S.S."/>
            <person name="Shirouzu T."/>
            <person name="Yoshinaga Y."/>
            <person name="Martin F.M."/>
            <person name="Grigoriev I.V."/>
            <person name="Hibbett D.S."/>
        </authorList>
    </citation>
    <scope>NUCLEOTIDE SEQUENCE [LARGE SCALE GENOMIC DNA]</scope>
    <source>
        <strain evidence="2 3">HHB10207 ss-3</strain>
    </source>
</reference>
<dbReference type="InterPro" id="IPR015942">
    <property type="entry name" value="Asp/Glu/hydantoin_racemase"/>
</dbReference>
<dbReference type="Proteomes" id="UP000076798">
    <property type="component" value="Unassembled WGS sequence"/>
</dbReference>
<evidence type="ECO:0000313" key="3">
    <source>
        <dbReference type="Proteomes" id="UP000076798"/>
    </source>
</evidence>
<dbReference type="OrthoDB" id="412018at2759"/>
<dbReference type="PANTHER" id="PTHR28047:SF5">
    <property type="entry name" value="PROTEIN DCG1"/>
    <property type="match status" value="1"/>
</dbReference>
<dbReference type="AlphaFoldDB" id="A0A166BTC6"/>
<protein>
    <recommendedName>
        <fullName evidence="4">Asp/Glu/hydantoin racemase</fullName>
    </recommendedName>
</protein>
<name>A0A166BTC6_9AGAM</name>